<name>A0ABP3AZS3_9LIST</name>
<dbReference type="Pfam" id="PF02391">
    <property type="entry name" value="MoaE"/>
    <property type="match status" value="1"/>
</dbReference>
<organism evidence="1 2">
    <name type="scientific">Listeria floridensis FSL S10-1187</name>
    <dbReference type="NCBI Taxonomy" id="1265817"/>
    <lineage>
        <taxon>Bacteria</taxon>
        <taxon>Bacillati</taxon>
        <taxon>Bacillota</taxon>
        <taxon>Bacilli</taxon>
        <taxon>Bacillales</taxon>
        <taxon>Listeriaceae</taxon>
        <taxon>Listeria</taxon>
    </lineage>
</organism>
<dbReference type="SUPFAM" id="SSF54690">
    <property type="entry name" value="Molybdopterin synthase subunit MoaE"/>
    <property type="match status" value="1"/>
</dbReference>
<reference evidence="1 2" key="1">
    <citation type="journal article" date="2014" name="Int. J. Syst. Evol. Microbiol.">
        <title>Listeria floridensis sp. nov., Listeria aquatica sp. nov., Listeria cornellensis sp. nov., Listeria riparia sp. nov. and Listeria grandensis sp. nov., from agricultural and natural environments.</title>
        <authorList>
            <person name="den Bakker H.C."/>
            <person name="Warchocki S."/>
            <person name="Wright E.M."/>
            <person name="Allred A.F."/>
            <person name="Ahlstrom C."/>
            <person name="Manuel C.S."/>
            <person name="Stasiewicz M.J."/>
            <person name="Burrell A."/>
            <person name="Roof S."/>
            <person name="Strawn L."/>
            <person name="Fortes E.D."/>
            <person name="Nightingale K.K."/>
            <person name="Kephart D."/>
            <person name="Wiedmann M."/>
        </authorList>
    </citation>
    <scope>NUCLEOTIDE SEQUENCE [LARGE SCALE GENOMIC DNA]</scope>
    <source>
        <strain evidence="1 2">FSL S10-1187</strain>
    </source>
</reference>
<evidence type="ECO:0000313" key="1">
    <source>
        <dbReference type="EMBL" id="EUJ33055.1"/>
    </source>
</evidence>
<comment type="caution">
    <text evidence="1">The sequence shown here is derived from an EMBL/GenBank/DDBJ whole genome shotgun (WGS) entry which is preliminary data.</text>
</comment>
<protein>
    <submittedName>
        <fullName evidence="1">Molybdenum cofactor biosynthesis protein E</fullName>
    </submittedName>
</protein>
<dbReference type="CDD" id="cd00756">
    <property type="entry name" value="MoaE"/>
    <property type="match status" value="1"/>
</dbReference>
<dbReference type="EMBL" id="AODF01000008">
    <property type="protein sequence ID" value="EUJ33055.1"/>
    <property type="molecule type" value="Genomic_DNA"/>
</dbReference>
<proteinExistence type="predicted"/>
<gene>
    <name evidence="1" type="ORF">MFLO_05650</name>
</gene>
<evidence type="ECO:0000313" key="2">
    <source>
        <dbReference type="Proteomes" id="UP000019249"/>
    </source>
</evidence>
<sequence length="125" mass="14481">MKYVALVEEKIEIEPLFTKLIDKEFGAVNTFIGTIREWTGEIRTEKISYTAYREMAVKELTRLAADVEEKYEANVVVVHRLGELGLSDIAVFIGVATKHRHESYEGSRYIIEELKKKCTDLERRI</sequence>
<dbReference type="Gene3D" id="3.90.1170.40">
    <property type="entry name" value="Molybdopterin biosynthesis MoaE subunit"/>
    <property type="match status" value="1"/>
</dbReference>
<keyword evidence="2" id="KW-1185">Reference proteome</keyword>
<dbReference type="Proteomes" id="UP000019249">
    <property type="component" value="Unassembled WGS sequence"/>
</dbReference>
<dbReference type="PANTHER" id="PTHR23404">
    <property type="entry name" value="MOLYBDOPTERIN SYNTHASE RELATED"/>
    <property type="match status" value="1"/>
</dbReference>
<dbReference type="InterPro" id="IPR036563">
    <property type="entry name" value="MoaE_sf"/>
</dbReference>
<dbReference type="InterPro" id="IPR003448">
    <property type="entry name" value="Mopterin_biosynth_MoaE"/>
</dbReference>
<accession>A0ABP3AZS3</accession>